<evidence type="ECO:0000313" key="3">
    <source>
        <dbReference type="Proteomes" id="UP001642540"/>
    </source>
</evidence>
<feature type="region of interest" description="Disordered" evidence="1">
    <location>
        <begin position="19"/>
        <end position="58"/>
    </location>
</feature>
<protein>
    <submittedName>
        <fullName evidence="2">Uncharacterized protein</fullName>
    </submittedName>
</protein>
<evidence type="ECO:0000313" key="2">
    <source>
        <dbReference type="EMBL" id="CAL8141387.1"/>
    </source>
</evidence>
<feature type="compositionally biased region" description="Acidic residues" evidence="1">
    <location>
        <begin position="28"/>
        <end position="43"/>
    </location>
</feature>
<reference evidence="2 3" key="1">
    <citation type="submission" date="2024-08" db="EMBL/GenBank/DDBJ databases">
        <authorList>
            <person name="Cucini C."/>
            <person name="Frati F."/>
        </authorList>
    </citation>
    <scope>NUCLEOTIDE SEQUENCE [LARGE SCALE GENOMIC DNA]</scope>
</reference>
<keyword evidence="3" id="KW-1185">Reference proteome</keyword>
<organism evidence="2 3">
    <name type="scientific">Orchesella dallaii</name>
    <dbReference type="NCBI Taxonomy" id="48710"/>
    <lineage>
        <taxon>Eukaryota</taxon>
        <taxon>Metazoa</taxon>
        <taxon>Ecdysozoa</taxon>
        <taxon>Arthropoda</taxon>
        <taxon>Hexapoda</taxon>
        <taxon>Collembola</taxon>
        <taxon>Entomobryomorpha</taxon>
        <taxon>Entomobryoidea</taxon>
        <taxon>Orchesellidae</taxon>
        <taxon>Orchesellinae</taxon>
        <taxon>Orchesella</taxon>
    </lineage>
</organism>
<sequence>MLNQAEGRAYCYNDEELGSFRQHHSGQPDEDNGSEDSDLELDPLENLTSKPWEPPHQTKDVLQKYVKRHLDKSERQRVLERFPIPSLNVVKCPVLDTPMQQLLTQKKYGIKNVPGALALKAIQSRMLDSLGPLSALHAAAIKATEAKEMLHPKSVQ</sequence>
<proteinExistence type="predicted"/>
<dbReference type="Proteomes" id="UP001642540">
    <property type="component" value="Unassembled WGS sequence"/>
</dbReference>
<gene>
    <name evidence="2" type="ORF">ODALV1_LOCUS28693</name>
</gene>
<name>A0ABP1S1J3_9HEXA</name>
<dbReference type="EMBL" id="CAXLJM020000146">
    <property type="protein sequence ID" value="CAL8141387.1"/>
    <property type="molecule type" value="Genomic_DNA"/>
</dbReference>
<accession>A0ABP1S1J3</accession>
<evidence type="ECO:0000256" key="1">
    <source>
        <dbReference type="SAM" id="MobiDB-lite"/>
    </source>
</evidence>
<comment type="caution">
    <text evidence="2">The sequence shown here is derived from an EMBL/GenBank/DDBJ whole genome shotgun (WGS) entry which is preliminary data.</text>
</comment>